<evidence type="ECO:0000256" key="9">
    <source>
        <dbReference type="RuleBase" id="RU004395"/>
    </source>
</evidence>
<comment type="cofactor">
    <cofactor evidence="8">
        <name>a divalent metal cation</name>
        <dbReference type="ChEBI" id="CHEBI:60240"/>
    </cofactor>
    <text evidence="8">Binds 1 divalent metal cation per subunit.</text>
</comment>
<name>A0A133XQ58_9ACTN</name>
<comment type="function">
    <text evidence="8">Involved in the biosynthesis of isopentenyl diphosphate (IPP) and dimethylallyl diphosphate (DMAPP), two major building blocks of isoprenoid compounds. Catalyzes the conversion of 4-diphosphocytidyl-2-C-methyl-D-erythritol 2-phosphate (CDP-ME2P) to 2-C-methyl-D-erythritol 2,4-cyclodiphosphate (ME-CPP) with a corresponding release of cytidine 5-monophosphate (CMP).</text>
</comment>
<evidence type="ECO:0000259" key="10">
    <source>
        <dbReference type="Pfam" id="PF02542"/>
    </source>
</evidence>
<dbReference type="InterPro" id="IPR003526">
    <property type="entry name" value="MECDP_synthase"/>
</dbReference>
<evidence type="ECO:0000256" key="3">
    <source>
        <dbReference type="ARBA" id="ARBA00008480"/>
    </source>
</evidence>
<dbReference type="SUPFAM" id="SSF69765">
    <property type="entry name" value="IpsF-like"/>
    <property type="match status" value="1"/>
</dbReference>
<evidence type="ECO:0000256" key="2">
    <source>
        <dbReference type="ARBA" id="ARBA00004709"/>
    </source>
</evidence>
<feature type="binding site" evidence="8">
    <location>
        <begin position="62"/>
        <end position="66"/>
    </location>
    <ligand>
        <name>4-CDP-2-C-methyl-D-erythritol 2-phosphate</name>
        <dbReference type="ChEBI" id="CHEBI:57919"/>
    </ligand>
</feature>
<dbReference type="FunFam" id="3.30.1330.50:FF:000001">
    <property type="entry name" value="2-C-methyl-D-erythritol 2,4-cyclodiphosphate synthase"/>
    <property type="match status" value="1"/>
</dbReference>
<dbReference type="Pfam" id="PF02542">
    <property type="entry name" value="YgbB"/>
    <property type="match status" value="1"/>
</dbReference>
<evidence type="ECO:0000256" key="4">
    <source>
        <dbReference type="ARBA" id="ARBA00012579"/>
    </source>
</evidence>
<feature type="binding site" evidence="8">
    <location>
        <position position="140"/>
    </location>
    <ligand>
        <name>4-CDP-2-C-methyl-D-erythritol 2-phosphate</name>
        <dbReference type="ChEBI" id="CHEBI:57919"/>
    </ligand>
</feature>
<comment type="caution">
    <text evidence="8">Lacks conserved residue(s) required for the propagation of feature annotation.</text>
</comment>
<feature type="binding site" evidence="8">
    <location>
        <position position="143"/>
    </location>
    <ligand>
        <name>4-CDP-2-C-methyl-D-erythritol 2-phosphate</name>
        <dbReference type="ChEBI" id="CHEBI:57919"/>
    </ligand>
</feature>
<dbReference type="HAMAP" id="MF_00107">
    <property type="entry name" value="IspF"/>
    <property type="match status" value="1"/>
</dbReference>
<evidence type="ECO:0000256" key="1">
    <source>
        <dbReference type="ARBA" id="ARBA00000200"/>
    </source>
</evidence>
<accession>A0A133XQ58</accession>
<feature type="binding site" evidence="8">
    <location>
        <position position="9"/>
    </location>
    <ligand>
        <name>a divalent metal cation</name>
        <dbReference type="ChEBI" id="CHEBI:60240"/>
    </ligand>
</feature>
<gene>
    <name evidence="8" type="primary">ispF</name>
    <name evidence="11" type="ORF">HMPREF3192_01450</name>
</gene>
<feature type="binding site" evidence="8">
    <location>
        <position position="43"/>
    </location>
    <ligand>
        <name>a divalent metal cation</name>
        <dbReference type="ChEBI" id="CHEBI:60240"/>
    </ligand>
</feature>
<dbReference type="InterPro" id="IPR036571">
    <property type="entry name" value="MECDP_synthase_sf"/>
</dbReference>
<feature type="binding site" evidence="8">
    <location>
        <begin position="35"/>
        <end position="36"/>
    </location>
    <ligand>
        <name>4-CDP-2-C-methyl-D-erythritol 2-phosphate</name>
        <dbReference type="ChEBI" id="CHEBI:57919"/>
    </ligand>
</feature>
<comment type="caution">
    <text evidence="11">The sequence shown here is derived from an EMBL/GenBank/DDBJ whole genome shotgun (WGS) entry which is preliminary data.</text>
</comment>
<dbReference type="PATRIC" id="fig|1393034.3.peg.1410"/>
<dbReference type="EMBL" id="LSCR01000042">
    <property type="protein sequence ID" value="KXB33074.1"/>
    <property type="molecule type" value="Genomic_DNA"/>
</dbReference>
<keyword evidence="6 8" id="KW-0414">Isoprene biosynthesis</keyword>
<dbReference type="AlphaFoldDB" id="A0A133XQ58"/>
<dbReference type="PANTHER" id="PTHR43181:SF1">
    <property type="entry name" value="2-C-METHYL-D-ERYTHRITOL 2,4-CYCLODIPHOSPHATE SYNTHASE, CHLOROPLASTIC"/>
    <property type="match status" value="1"/>
</dbReference>
<dbReference type="PANTHER" id="PTHR43181">
    <property type="entry name" value="2-C-METHYL-D-ERYTHRITOL 2,4-CYCLODIPHOSPHATE SYNTHASE, CHLOROPLASTIC"/>
    <property type="match status" value="1"/>
</dbReference>
<proteinExistence type="inferred from homology"/>
<dbReference type="NCBIfam" id="TIGR00151">
    <property type="entry name" value="ispF"/>
    <property type="match status" value="1"/>
</dbReference>
<evidence type="ECO:0000313" key="12">
    <source>
        <dbReference type="Proteomes" id="UP000070675"/>
    </source>
</evidence>
<dbReference type="GO" id="GO:0046872">
    <property type="term" value="F:metal ion binding"/>
    <property type="evidence" value="ECO:0007669"/>
    <property type="project" value="UniProtKB-KW"/>
</dbReference>
<dbReference type="Proteomes" id="UP000070675">
    <property type="component" value="Unassembled WGS sequence"/>
</dbReference>
<dbReference type="GO" id="GO:0016114">
    <property type="term" value="P:terpenoid biosynthetic process"/>
    <property type="evidence" value="ECO:0007669"/>
    <property type="project" value="InterPro"/>
</dbReference>
<keyword evidence="7 8" id="KW-0456">Lyase</keyword>
<feature type="binding site" evidence="8">
    <location>
        <begin position="9"/>
        <end position="11"/>
    </location>
    <ligand>
        <name>4-CDP-2-C-methyl-D-erythritol 2-phosphate</name>
        <dbReference type="ChEBI" id="CHEBI:57919"/>
    </ligand>
</feature>
<organism evidence="11 12">
    <name type="scientific">Atopobium deltae</name>
    <dbReference type="NCBI Taxonomy" id="1393034"/>
    <lineage>
        <taxon>Bacteria</taxon>
        <taxon>Bacillati</taxon>
        <taxon>Actinomycetota</taxon>
        <taxon>Coriobacteriia</taxon>
        <taxon>Coriobacteriales</taxon>
        <taxon>Atopobiaceae</taxon>
        <taxon>Atopobium</taxon>
    </lineage>
</organism>
<evidence type="ECO:0000256" key="5">
    <source>
        <dbReference type="ARBA" id="ARBA00022723"/>
    </source>
</evidence>
<protein>
    <recommendedName>
        <fullName evidence="4 8">2-C-methyl-D-erythritol 2,4-cyclodiphosphate synthase</fullName>
        <shortName evidence="8">MECDP-synthase</shortName>
        <shortName evidence="8">MECPP-synthase</shortName>
        <shortName evidence="8">MECPS</shortName>
        <ecNumber evidence="4 8">4.6.1.12</ecNumber>
    </recommendedName>
</protein>
<dbReference type="EC" id="4.6.1.12" evidence="4 8"/>
<comment type="catalytic activity">
    <reaction evidence="1 8 9">
        <text>4-CDP-2-C-methyl-D-erythritol 2-phosphate = 2-C-methyl-D-erythritol 2,4-cyclic diphosphate + CMP</text>
        <dbReference type="Rhea" id="RHEA:23864"/>
        <dbReference type="ChEBI" id="CHEBI:57919"/>
        <dbReference type="ChEBI" id="CHEBI:58483"/>
        <dbReference type="ChEBI" id="CHEBI:60377"/>
        <dbReference type="EC" id="4.6.1.12"/>
    </reaction>
</comment>
<feature type="binding site" evidence="8">
    <location>
        <position position="11"/>
    </location>
    <ligand>
        <name>a divalent metal cation</name>
        <dbReference type="ChEBI" id="CHEBI:60240"/>
    </ligand>
</feature>
<dbReference type="UniPathway" id="UPA00056">
    <property type="reaction ID" value="UER00095"/>
</dbReference>
<feature type="domain" description="2-C-methyl-D-erythritol 2,4-cyclodiphosphate synthase" evidence="10">
    <location>
        <begin position="2"/>
        <end position="155"/>
    </location>
</feature>
<dbReference type="CDD" id="cd00554">
    <property type="entry name" value="MECDP_synthase"/>
    <property type="match status" value="1"/>
</dbReference>
<dbReference type="GO" id="GO:0008685">
    <property type="term" value="F:2-C-methyl-D-erythritol 2,4-cyclodiphosphate synthase activity"/>
    <property type="evidence" value="ECO:0007669"/>
    <property type="project" value="UniProtKB-UniRule"/>
</dbReference>
<comment type="pathway">
    <text evidence="2 8">Isoprenoid biosynthesis; isopentenyl diphosphate biosynthesis via DXP pathway; isopentenyl diphosphate from 1-deoxy-D-xylulose 5-phosphate: step 4/6.</text>
</comment>
<dbReference type="Gene3D" id="3.30.1330.50">
    <property type="entry name" value="2-C-methyl-D-erythritol 2,4-cyclodiphosphate synthase"/>
    <property type="match status" value="1"/>
</dbReference>
<dbReference type="OrthoDB" id="9804336at2"/>
<evidence type="ECO:0000313" key="11">
    <source>
        <dbReference type="EMBL" id="KXB33074.1"/>
    </source>
</evidence>
<evidence type="ECO:0000256" key="8">
    <source>
        <dbReference type="HAMAP-Rule" id="MF_00107"/>
    </source>
</evidence>
<keyword evidence="5 8" id="KW-0479">Metal-binding</keyword>
<feature type="site" description="Transition state stabilizer" evidence="8">
    <location>
        <position position="134"/>
    </location>
</feature>
<dbReference type="RefSeq" id="WP_066306590.1">
    <property type="nucleotide sequence ID" value="NZ_KQ959516.1"/>
</dbReference>
<keyword evidence="12" id="KW-1185">Reference proteome</keyword>
<evidence type="ECO:0000256" key="6">
    <source>
        <dbReference type="ARBA" id="ARBA00023229"/>
    </source>
</evidence>
<feature type="binding site" evidence="8">
    <location>
        <begin position="133"/>
        <end position="136"/>
    </location>
    <ligand>
        <name>4-CDP-2-C-methyl-D-erythritol 2-phosphate</name>
        <dbReference type="ChEBI" id="CHEBI:57919"/>
    </ligand>
</feature>
<comment type="subunit">
    <text evidence="8">Homotrimer.</text>
</comment>
<dbReference type="InterPro" id="IPR020555">
    <property type="entry name" value="MECDP_synthase_CS"/>
</dbReference>
<sequence length="160" mass="17322">MLRIGHGYDVHQFADERPLILGGVTIEYPQGLLGHSDADVVVHALIDALLGAMRNKSIGDLFPDTDPRYKNANSLELLARVGKLMREKGIALVDCDCTIVAQAPKLKDHFADMRCNMAHALQLSPEQVGVKATTTEGLGFEGKKEGIAAWAVVLLESTSE</sequence>
<feature type="site" description="Transition state stabilizer" evidence="8">
    <location>
        <position position="35"/>
    </location>
</feature>
<dbReference type="STRING" id="1393034.HMPREF3192_01450"/>
<reference evidence="12" key="1">
    <citation type="submission" date="2016-01" db="EMBL/GenBank/DDBJ databases">
        <authorList>
            <person name="Mitreva M."/>
            <person name="Pepin K.H."/>
            <person name="Mihindukulasuriya K.A."/>
            <person name="Fulton R."/>
            <person name="Fronick C."/>
            <person name="O'Laughlin M."/>
            <person name="Miner T."/>
            <person name="Herter B."/>
            <person name="Rosa B.A."/>
            <person name="Cordes M."/>
            <person name="Tomlinson C."/>
            <person name="Wollam A."/>
            <person name="Palsikar V.B."/>
            <person name="Mardis E.R."/>
            <person name="Wilson R.K."/>
        </authorList>
    </citation>
    <scope>NUCLEOTIDE SEQUENCE [LARGE SCALE GENOMIC DNA]</scope>
    <source>
        <strain evidence="12">DNF00019</strain>
    </source>
</reference>
<evidence type="ECO:0000256" key="7">
    <source>
        <dbReference type="ARBA" id="ARBA00023239"/>
    </source>
</evidence>
<comment type="similarity">
    <text evidence="3 8 9">Belongs to the IspF family.</text>
</comment>
<dbReference type="GO" id="GO:0019288">
    <property type="term" value="P:isopentenyl diphosphate biosynthetic process, methylerythritol 4-phosphate pathway"/>
    <property type="evidence" value="ECO:0007669"/>
    <property type="project" value="UniProtKB-UniRule"/>
</dbReference>
<dbReference type="PROSITE" id="PS01350">
    <property type="entry name" value="ISPF"/>
    <property type="match status" value="1"/>
</dbReference>